<dbReference type="RefSeq" id="WP_069728756.1">
    <property type="nucleotide sequence ID" value="NZ_JABWPE010000033.1"/>
</dbReference>
<name>A0A7Y6NHQ5_9GAMM</name>
<keyword evidence="1" id="KW-0732">Signal</keyword>
<protein>
    <submittedName>
        <fullName evidence="2">YceK/YidQ family lipoprotein</fullName>
    </submittedName>
</protein>
<evidence type="ECO:0000313" key="3">
    <source>
        <dbReference type="Proteomes" id="UP000566985"/>
    </source>
</evidence>
<accession>A0A7Y6NHQ5</accession>
<evidence type="ECO:0000313" key="2">
    <source>
        <dbReference type="EMBL" id="NUY98767.1"/>
    </source>
</evidence>
<dbReference type="GeneID" id="57347522"/>
<keyword evidence="2" id="KW-0449">Lipoprotein</keyword>
<dbReference type="Proteomes" id="UP000566985">
    <property type="component" value="Unassembled WGS sequence"/>
</dbReference>
<feature type="signal peptide" evidence="1">
    <location>
        <begin position="1"/>
        <end position="23"/>
    </location>
</feature>
<evidence type="ECO:0000256" key="1">
    <source>
        <dbReference type="SAM" id="SignalP"/>
    </source>
</evidence>
<gene>
    <name evidence="2" type="ORF">HU668_20150</name>
</gene>
<comment type="caution">
    <text evidence="2">The sequence shown here is derived from an EMBL/GenBank/DDBJ whole genome shotgun (WGS) entry which is preliminary data.</text>
</comment>
<organism evidence="2 3">
    <name type="scientific">Pantoea brenneri</name>
    <dbReference type="NCBI Taxonomy" id="472694"/>
    <lineage>
        <taxon>Bacteria</taxon>
        <taxon>Pseudomonadati</taxon>
        <taxon>Pseudomonadota</taxon>
        <taxon>Gammaproteobacteria</taxon>
        <taxon>Enterobacterales</taxon>
        <taxon>Erwiniaceae</taxon>
        <taxon>Pantoea</taxon>
    </lineage>
</organism>
<reference evidence="2 3" key="1">
    <citation type="submission" date="2020-05" db="EMBL/GenBank/DDBJ databases">
        <title>Whole Genome Sequences of Enterobacteriales Associated with the International Space Station.</title>
        <authorList>
            <person name="Bharadwaj A."/>
            <person name="Daudu R."/>
            <person name="Singh N."/>
            <person name="Wood J."/>
            <person name="Debieu M."/>
            <person name="Mason C."/>
            <person name="Wang C."/>
            <person name="Venkateswaran K."/>
        </authorList>
    </citation>
    <scope>NUCLEOTIDE SEQUENCE [LARGE SCALE GENOMIC DNA]</scope>
    <source>
        <strain evidence="2 3">IF5SW-B1</strain>
    </source>
</reference>
<sequence>MKIIIVLMSVFLLSGCGSISEHASGCYQEYYQGTQKMVDMGYWVYLPWLDVPFSAVLDTVTLPVDAICIANR</sequence>
<feature type="chain" id="PRO_5031039312" evidence="1">
    <location>
        <begin position="24"/>
        <end position="72"/>
    </location>
</feature>
<dbReference type="AlphaFoldDB" id="A0A7Y6NHQ5"/>
<dbReference type="EMBL" id="JABWPM010000032">
    <property type="protein sequence ID" value="NUY98767.1"/>
    <property type="molecule type" value="Genomic_DNA"/>
</dbReference>
<proteinExistence type="predicted"/>
<dbReference type="PROSITE" id="PS51257">
    <property type="entry name" value="PROKAR_LIPOPROTEIN"/>
    <property type="match status" value="1"/>
</dbReference>